<proteinExistence type="predicted"/>
<evidence type="ECO:0000313" key="3">
    <source>
        <dbReference type="Proteomes" id="UP000612055"/>
    </source>
</evidence>
<accession>A0A835XKW2</accession>
<dbReference type="EMBL" id="JAEHOE010000131">
    <property type="protein sequence ID" value="KAG2485354.1"/>
    <property type="molecule type" value="Genomic_DNA"/>
</dbReference>
<dbReference type="AlphaFoldDB" id="A0A835XKW2"/>
<sequence>MSTPVVTYQTAGEKQLASNVVDVTLILLGALLLPIYLVVYRFNEHIFNMMQCTHIMVVSLFAVLYVNLIKKECFGANEVHYRAFNLVFVYTMFLFFLMFLFYIIMIFMDRKK</sequence>
<keyword evidence="1" id="KW-1133">Transmembrane helix</keyword>
<feature type="transmembrane region" description="Helical" evidence="1">
    <location>
        <begin position="86"/>
        <end position="108"/>
    </location>
</feature>
<protein>
    <submittedName>
        <fullName evidence="2">Uncharacterized protein</fullName>
    </submittedName>
</protein>
<keyword evidence="1" id="KW-0812">Transmembrane</keyword>
<feature type="transmembrane region" description="Helical" evidence="1">
    <location>
        <begin position="20"/>
        <end position="39"/>
    </location>
</feature>
<feature type="transmembrane region" description="Helical" evidence="1">
    <location>
        <begin position="46"/>
        <end position="66"/>
    </location>
</feature>
<organism evidence="2 3">
    <name type="scientific">Edaphochlamys debaryana</name>
    <dbReference type="NCBI Taxonomy" id="47281"/>
    <lineage>
        <taxon>Eukaryota</taxon>
        <taxon>Viridiplantae</taxon>
        <taxon>Chlorophyta</taxon>
        <taxon>core chlorophytes</taxon>
        <taxon>Chlorophyceae</taxon>
        <taxon>CS clade</taxon>
        <taxon>Chlamydomonadales</taxon>
        <taxon>Chlamydomonadales incertae sedis</taxon>
        <taxon>Edaphochlamys</taxon>
    </lineage>
</organism>
<evidence type="ECO:0000313" key="2">
    <source>
        <dbReference type="EMBL" id="KAG2485354.1"/>
    </source>
</evidence>
<dbReference type="Proteomes" id="UP000612055">
    <property type="component" value="Unassembled WGS sequence"/>
</dbReference>
<comment type="caution">
    <text evidence="2">The sequence shown here is derived from an EMBL/GenBank/DDBJ whole genome shotgun (WGS) entry which is preliminary data.</text>
</comment>
<name>A0A835XKW2_9CHLO</name>
<reference evidence="2" key="1">
    <citation type="journal article" date="2020" name="bioRxiv">
        <title>Comparative genomics of Chlamydomonas.</title>
        <authorList>
            <person name="Craig R.J."/>
            <person name="Hasan A.R."/>
            <person name="Ness R.W."/>
            <person name="Keightley P.D."/>
        </authorList>
    </citation>
    <scope>NUCLEOTIDE SEQUENCE</scope>
    <source>
        <strain evidence="2">CCAP 11/70</strain>
    </source>
</reference>
<keyword evidence="1" id="KW-0472">Membrane</keyword>
<evidence type="ECO:0000256" key="1">
    <source>
        <dbReference type="SAM" id="Phobius"/>
    </source>
</evidence>
<gene>
    <name evidence="2" type="ORF">HYH03_015935</name>
</gene>
<keyword evidence="3" id="KW-1185">Reference proteome</keyword>